<dbReference type="RefSeq" id="WP_135058380.1">
    <property type="nucleotide sequence ID" value="NZ_JADGLU010000216.1"/>
</dbReference>
<dbReference type="Pfam" id="PF08861">
    <property type="entry name" value="DUF1828"/>
    <property type="match status" value="1"/>
</dbReference>
<dbReference type="AlphaFoldDB" id="A0A4S2E973"/>
<organism evidence="2 3">
    <name type="scientific">Ligilactobacillus murinus</name>
    <dbReference type="NCBI Taxonomy" id="1622"/>
    <lineage>
        <taxon>Bacteria</taxon>
        <taxon>Bacillati</taxon>
        <taxon>Bacillota</taxon>
        <taxon>Bacilli</taxon>
        <taxon>Lactobacillales</taxon>
        <taxon>Lactobacillaceae</taxon>
        <taxon>Ligilactobacillus</taxon>
    </lineage>
</organism>
<dbReference type="Proteomes" id="UP000306855">
    <property type="component" value="Unassembled WGS sequence"/>
</dbReference>
<comment type="caution">
    <text evidence="2">The sequence shown here is derived from an EMBL/GenBank/DDBJ whole genome shotgun (WGS) entry which is preliminary data.</text>
</comment>
<protein>
    <submittedName>
        <fullName evidence="2">DUF1828 domain-containing protein</fullName>
    </submittedName>
</protein>
<feature type="domain" description="DUF1828" evidence="1">
    <location>
        <begin position="3"/>
        <end position="46"/>
    </location>
</feature>
<dbReference type="EMBL" id="SRYK01000091">
    <property type="protein sequence ID" value="TGY52038.1"/>
    <property type="molecule type" value="Genomic_DNA"/>
</dbReference>
<dbReference type="InterPro" id="IPR014960">
    <property type="entry name" value="DUF1828"/>
</dbReference>
<name>A0A4S2E973_9LACO</name>
<accession>A0A4S2E973</accession>
<gene>
    <name evidence="2" type="ORF">E5340_10875</name>
</gene>
<proteinExistence type="predicted"/>
<evidence type="ECO:0000313" key="3">
    <source>
        <dbReference type="Proteomes" id="UP000306855"/>
    </source>
</evidence>
<reference evidence="2 3" key="1">
    <citation type="submission" date="2019-04" db="EMBL/GenBank/DDBJ databases">
        <title>Microbes associate with the intestines of laboratory mice.</title>
        <authorList>
            <person name="Navarre W."/>
            <person name="Wong E."/>
            <person name="Huang K."/>
            <person name="Tropini C."/>
            <person name="Ng K."/>
            <person name="Yu B."/>
        </authorList>
    </citation>
    <scope>NUCLEOTIDE SEQUENCE [LARGE SCALE GENOMIC DNA]</scope>
    <source>
        <strain evidence="2 3">NM26_J9</strain>
    </source>
</reference>
<evidence type="ECO:0000313" key="2">
    <source>
        <dbReference type="EMBL" id="TGY52038.1"/>
    </source>
</evidence>
<evidence type="ECO:0000259" key="1">
    <source>
        <dbReference type="Pfam" id="PF08861"/>
    </source>
</evidence>
<sequence length="112" mass="13040">MYRLFENTLNDFGIEYNCNTETLSITTDVRRFPTAKNRLLQAIMRINDLLYLIKENVNATFNDILSSFLIDNKILFSPNVEIVGKKWYILSFQLFNPLTSRQGSPYKNSCST</sequence>